<keyword evidence="2" id="KW-1185">Reference proteome</keyword>
<dbReference type="GO" id="GO:0016491">
    <property type="term" value="F:oxidoreductase activity"/>
    <property type="evidence" value="ECO:0007669"/>
    <property type="project" value="InterPro"/>
</dbReference>
<dbReference type="Gene3D" id="1.10.620.20">
    <property type="entry name" value="Ribonucleotide Reductase, subunit A"/>
    <property type="match status" value="1"/>
</dbReference>
<name>A0A1Y6BW45_9NEIS</name>
<sequence>MQKSANTAAAWGLDRIPLESIELQRVHGREDLFYLATAASFIESGSDLYTRNLIHYCAGETELVDWLQNHWEKEEMQHGRALHAYARHVWPEFDWERAYAAFFEDYSHQCTLDEFEPTPGLEMVARCVIETGTATFYQALAEQAVEEPVLAGLTSRIRADEIGHYKHFYRYFRQYRAGQPPGRLRVLAAVGRRVLEARRGDAECALWHAFTVRQPDAAANKTAFHTLNARLGQQLKHHYPVTMAVKMLLKLLDLPTGLSRVVQGPLVRATRWALR</sequence>
<dbReference type="STRING" id="1123014.SAMN02745746_02522"/>
<gene>
    <name evidence="1" type="ORF">SAMN02745746_02522</name>
</gene>
<dbReference type="SUPFAM" id="SSF47240">
    <property type="entry name" value="Ferritin-like"/>
    <property type="match status" value="1"/>
</dbReference>
<dbReference type="CDD" id="cd00657">
    <property type="entry name" value="Ferritin_like"/>
    <property type="match status" value="1"/>
</dbReference>
<organism evidence="1 2">
    <name type="scientific">Pseudogulbenkiania subflava DSM 22618</name>
    <dbReference type="NCBI Taxonomy" id="1123014"/>
    <lineage>
        <taxon>Bacteria</taxon>
        <taxon>Pseudomonadati</taxon>
        <taxon>Pseudomonadota</taxon>
        <taxon>Betaproteobacteria</taxon>
        <taxon>Neisseriales</taxon>
        <taxon>Chromobacteriaceae</taxon>
        <taxon>Pseudogulbenkiania</taxon>
    </lineage>
</organism>
<evidence type="ECO:0000313" key="1">
    <source>
        <dbReference type="EMBL" id="SMF31467.1"/>
    </source>
</evidence>
<accession>A0A1Y6BW45</accession>
<dbReference type="AlphaFoldDB" id="A0A1Y6BW45"/>
<evidence type="ECO:0000313" key="2">
    <source>
        <dbReference type="Proteomes" id="UP000192920"/>
    </source>
</evidence>
<reference evidence="2" key="1">
    <citation type="submission" date="2017-04" db="EMBL/GenBank/DDBJ databases">
        <authorList>
            <person name="Varghese N."/>
            <person name="Submissions S."/>
        </authorList>
    </citation>
    <scope>NUCLEOTIDE SEQUENCE [LARGE SCALE GENOMIC DNA]</scope>
    <source>
        <strain evidence="2">DSM 22618</strain>
    </source>
</reference>
<dbReference type="InterPro" id="IPR012348">
    <property type="entry name" value="RNR-like"/>
</dbReference>
<dbReference type="InterPro" id="IPR009078">
    <property type="entry name" value="Ferritin-like_SF"/>
</dbReference>
<protein>
    <recommendedName>
        <fullName evidence="3">Fatty acid desaturase</fullName>
    </recommendedName>
</protein>
<proteinExistence type="predicted"/>
<evidence type="ECO:0008006" key="3">
    <source>
        <dbReference type="Google" id="ProtNLM"/>
    </source>
</evidence>
<dbReference type="RefSeq" id="WP_085276748.1">
    <property type="nucleotide sequence ID" value="NZ_FXAG01000013.1"/>
</dbReference>
<dbReference type="EMBL" id="FXAG01000013">
    <property type="protein sequence ID" value="SMF31467.1"/>
    <property type="molecule type" value="Genomic_DNA"/>
</dbReference>
<dbReference type="Proteomes" id="UP000192920">
    <property type="component" value="Unassembled WGS sequence"/>
</dbReference>